<name>A0A832MM67_9THEM</name>
<dbReference type="AlphaFoldDB" id="A0A832MM67"/>
<sequence>MLNFVEENVPDEELVAHVAKEFKTTVGFAEVLIAMAKYKPEMYPRVIQVITDFQESYKQRNSQLNQLTQAATILQRLGYDKKTVENITCALRRSKSPWAKKKFFERATERIENASLLTDEDWQQIDNFRERLIQKGYSKYSVTENTASQALLLQGDG</sequence>
<evidence type="ECO:0000313" key="1">
    <source>
        <dbReference type="EMBL" id="HGZ79061.1"/>
    </source>
</evidence>
<proteinExistence type="predicted"/>
<dbReference type="EMBL" id="DTKQ01000029">
    <property type="protein sequence ID" value="HGZ79061.1"/>
    <property type="molecule type" value="Genomic_DNA"/>
</dbReference>
<protein>
    <submittedName>
        <fullName evidence="1">Uncharacterized protein</fullName>
    </submittedName>
</protein>
<organism evidence="1">
    <name type="scientific">Pseudothermotoga hypogea</name>
    <dbReference type="NCBI Taxonomy" id="57487"/>
    <lineage>
        <taxon>Bacteria</taxon>
        <taxon>Thermotogati</taxon>
        <taxon>Thermotogota</taxon>
        <taxon>Thermotogae</taxon>
        <taxon>Thermotogales</taxon>
        <taxon>Thermotogaceae</taxon>
        <taxon>Pseudothermotoga</taxon>
    </lineage>
</organism>
<comment type="caution">
    <text evidence="1">The sequence shown here is derived from an EMBL/GenBank/DDBJ whole genome shotgun (WGS) entry which is preliminary data.</text>
</comment>
<accession>A0A832MM67</accession>
<reference evidence="1" key="1">
    <citation type="journal article" date="2020" name="mSystems">
        <title>Genome- and Community-Level Interaction Insights into Carbon Utilization and Element Cycling Functions of Hydrothermarchaeota in Hydrothermal Sediment.</title>
        <authorList>
            <person name="Zhou Z."/>
            <person name="Liu Y."/>
            <person name="Xu W."/>
            <person name="Pan J."/>
            <person name="Luo Z.H."/>
            <person name="Li M."/>
        </authorList>
    </citation>
    <scope>NUCLEOTIDE SEQUENCE [LARGE SCALE GENOMIC DNA]</scope>
    <source>
        <strain evidence="1">SpSt-86</strain>
    </source>
</reference>
<gene>
    <name evidence="1" type="ORF">ENW55_03650</name>
</gene>